<dbReference type="SUPFAM" id="SSF117892">
    <property type="entry name" value="Band 7/SPFH domain"/>
    <property type="match status" value="1"/>
</dbReference>
<reference evidence="4" key="1">
    <citation type="submission" date="2018-12" db="EMBL/GenBank/DDBJ databases">
        <title>Tengunoibacter tsumagoiensis gen. nov., sp. nov., Dictyobacter kobayashii sp. nov., D. alpinus sp. nov., and D. joshuensis sp. nov. and description of Dictyobacteraceae fam. nov. within the order Ktedonobacterales isolated from Tengu-no-mugimeshi.</title>
        <authorList>
            <person name="Wang C.M."/>
            <person name="Zheng Y."/>
            <person name="Sakai Y."/>
            <person name="Toyoda A."/>
            <person name="Minakuchi Y."/>
            <person name="Abe K."/>
            <person name="Yokota A."/>
            <person name="Yabe S."/>
        </authorList>
    </citation>
    <scope>NUCLEOTIDE SEQUENCE [LARGE SCALE GENOMIC DNA]</scope>
    <source>
        <strain evidence="4">Uno11</strain>
    </source>
</reference>
<dbReference type="InterPro" id="IPR001107">
    <property type="entry name" value="Band_7"/>
</dbReference>
<dbReference type="Gene3D" id="3.30.479.30">
    <property type="entry name" value="Band 7 domain"/>
    <property type="match status" value="1"/>
</dbReference>
<dbReference type="InterPro" id="IPR000163">
    <property type="entry name" value="Prohibitin"/>
</dbReference>
<comment type="caution">
    <text evidence="3">The sequence shown here is derived from an EMBL/GenBank/DDBJ whole genome shotgun (WGS) entry which is preliminary data.</text>
</comment>
<evidence type="ECO:0000256" key="1">
    <source>
        <dbReference type="SAM" id="Phobius"/>
    </source>
</evidence>
<dbReference type="PRINTS" id="PR00679">
    <property type="entry name" value="PROHIBITIN"/>
</dbReference>
<keyword evidence="1" id="KW-1133">Transmembrane helix</keyword>
<protein>
    <recommendedName>
        <fullName evidence="2">Band 7 domain-containing protein</fullName>
    </recommendedName>
</protein>
<name>A0A402AVC7_9CHLR</name>
<sequence>MNRIFAGRNRGLRVLLILAAILVLIILIPGIGAWTIVDAGHVGVVTRFGAINRVVDPGFVLKLPLVEGVYSMETRTQKEQVEALAASKDLQQVTSTIALNFHLRGEKAQEVYQNIGEDYTNRIIDPALQEAFKSTTSQFTAADLIGKREQVKQIAFTELKDRLGKYDIVVDDFNIVNFAFSQEFNVAIEQKTIAEQNKEKALIEAQTALIQAKGQADAQKVLKDAGDLTPAYLQFLAIQKWDGKLPSSTSGVPFFQIPMK</sequence>
<feature type="transmembrane region" description="Helical" evidence="1">
    <location>
        <begin position="12"/>
        <end position="37"/>
    </location>
</feature>
<proteinExistence type="predicted"/>
<dbReference type="InterPro" id="IPR036013">
    <property type="entry name" value="Band_7/SPFH_dom_sf"/>
</dbReference>
<dbReference type="PANTHER" id="PTHR23222:SF0">
    <property type="entry name" value="PROHIBITIN 1"/>
    <property type="match status" value="1"/>
</dbReference>
<keyword evidence="1" id="KW-0472">Membrane</keyword>
<evidence type="ECO:0000313" key="4">
    <source>
        <dbReference type="Proteomes" id="UP000287188"/>
    </source>
</evidence>
<gene>
    <name evidence="3" type="ORF">KDK_68440</name>
</gene>
<keyword evidence="4" id="KW-1185">Reference proteome</keyword>
<dbReference type="EMBL" id="BIFS01000002">
    <property type="protein sequence ID" value="GCE23044.1"/>
    <property type="molecule type" value="Genomic_DNA"/>
</dbReference>
<dbReference type="RefSeq" id="WP_126556546.1">
    <property type="nucleotide sequence ID" value="NZ_BIFS01000002.1"/>
</dbReference>
<keyword evidence="1" id="KW-0812">Transmembrane</keyword>
<dbReference type="CDD" id="cd03401">
    <property type="entry name" value="SPFH_prohibitin"/>
    <property type="match status" value="1"/>
</dbReference>
<dbReference type="Pfam" id="PF01145">
    <property type="entry name" value="Band_7"/>
    <property type="match status" value="1"/>
</dbReference>
<dbReference type="SMART" id="SM00244">
    <property type="entry name" value="PHB"/>
    <property type="match status" value="1"/>
</dbReference>
<dbReference type="GO" id="GO:0016020">
    <property type="term" value="C:membrane"/>
    <property type="evidence" value="ECO:0007669"/>
    <property type="project" value="InterPro"/>
</dbReference>
<dbReference type="OrthoDB" id="9812991at2"/>
<dbReference type="PANTHER" id="PTHR23222">
    <property type="entry name" value="PROHIBITIN"/>
    <property type="match status" value="1"/>
</dbReference>
<evidence type="ECO:0000259" key="2">
    <source>
        <dbReference type="SMART" id="SM00244"/>
    </source>
</evidence>
<organism evidence="3 4">
    <name type="scientific">Dictyobacter kobayashii</name>
    <dbReference type="NCBI Taxonomy" id="2014872"/>
    <lineage>
        <taxon>Bacteria</taxon>
        <taxon>Bacillati</taxon>
        <taxon>Chloroflexota</taxon>
        <taxon>Ktedonobacteria</taxon>
        <taxon>Ktedonobacterales</taxon>
        <taxon>Dictyobacteraceae</taxon>
        <taxon>Dictyobacter</taxon>
    </lineage>
</organism>
<accession>A0A402AVC7</accession>
<evidence type="ECO:0000313" key="3">
    <source>
        <dbReference type="EMBL" id="GCE23044.1"/>
    </source>
</evidence>
<feature type="domain" description="Band 7" evidence="2">
    <location>
        <begin position="32"/>
        <end position="192"/>
    </location>
</feature>
<dbReference type="Proteomes" id="UP000287188">
    <property type="component" value="Unassembled WGS sequence"/>
</dbReference>
<dbReference type="AlphaFoldDB" id="A0A402AVC7"/>